<dbReference type="Proteomes" id="UP000789405">
    <property type="component" value="Unassembled WGS sequence"/>
</dbReference>
<proteinExistence type="predicted"/>
<sequence>MDNEGSTKTCTRCQCVRPNTDFIVGESDIRNRCVACRNNTSQAKKHKRQEANNSITEKENAISFINIADHIYYALLEYKNLNDNLEGQTSFQLQFDIDLDSINENIPIEITKEKNQHIANLIVDAISDGDGYTYVITRKVDTFKLLCYGRQLTSWRKEFQKEWNSLASRPCDLGKYLTNHGYWICSCPYFATNRFFLCKHLVAPIGSKPNAFFYQVLRNSKYPLISLSSVNPWKEIYAICNFYDDNNHKNLINSDNSITINEINTPTINTASEIYETSNSFMDGIEQKYARLHQVLSETFHNPQKFLENMESKLSPLEKFVKDILQHENRHTLPRTWKD</sequence>
<dbReference type="OrthoDB" id="10455753at2759"/>
<keyword evidence="4" id="KW-1185">Reference proteome</keyword>
<dbReference type="PROSITE" id="PS50966">
    <property type="entry name" value="ZF_SWIM"/>
    <property type="match status" value="1"/>
</dbReference>
<evidence type="ECO:0000313" key="3">
    <source>
        <dbReference type="EMBL" id="CAG8792925.1"/>
    </source>
</evidence>
<evidence type="ECO:0000313" key="4">
    <source>
        <dbReference type="Proteomes" id="UP000789405"/>
    </source>
</evidence>
<feature type="non-terminal residue" evidence="3">
    <location>
        <position position="1"/>
    </location>
</feature>
<gene>
    <name evidence="3" type="ORF">DERYTH_LOCUS21790</name>
</gene>
<keyword evidence="1" id="KW-0863">Zinc-finger</keyword>
<feature type="domain" description="SWIM-type" evidence="2">
    <location>
        <begin position="176"/>
        <end position="209"/>
    </location>
</feature>
<protein>
    <submittedName>
        <fullName evidence="3">2009_t:CDS:1</fullName>
    </submittedName>
</protein>
<dbReference type="EMBL" id="CAJVPY010028593">
    <property type="protein sequence ID" value="CAG8792925.1"/>
    <property type="molecule type" value="Genomic_DNA"/>
</dbReference>
<evidence type="ECO:0000259" key="2">
    <source>
        <dbReference type="PROSITE" id="PS50966"/>
    </source>
</evidence>
<dbReference type="GO" id="GO:0008270">
    <property type="term" value="F:zinc ion binding"/>
    <property type="evidence" value="ECO:0007669"/>
    <property type="project" value="UniProtKB-KW"/>
</dbReference>
<comment type="caution">
    <text evidence="3">The sequence shown here is derived from an EMBL/GenBank/DDBJ whole genome shotgun (WGS) entry which is preliminary data.</text>
</comment>
<keyword evidence="1" id="KW-0479">Metal-binding</keyword>
<reference evidence="3" key="1">
    <citation type="submission" date="2021-06" db="EMBL/GenBank/DDBJ databases">
        <authorList>
            <person name="Kallberg Y."/>
            <person name="Tangrot J."/>
            <person name="Rosling A."/>
        </authorList>
    </citation>
    <scope>NUCLEOTIDE SEQUENCE</scope>
    <source>
        <strain evidence="3">MA453B</strain>
    </source>
</reference>
<organism evidence="3 4">
    <name type="scientific">Dentiscutata erythropus</name>
    <dbReference type="NCBI Taxonomy" id="1348616"/>
    <lineage>
        <taxon>Eukaryota</taxon>
        <taxon>Fungi</taxon>
        <taxon>Fungi incertae sedis</taxon>
        <taxon>Mucoromycota</taxon>
        <taxon>Glomeromycotina</taxon>
        <taxon>Glomeromycetes</taxon>
        <taxon>Diversisporales</taxon>
        <taxon>Gigasporaceae</taxon>
        <taxon>Dentiscutata</taxon>
    </lineage>
</organism>
<dbReference type="InterPro" id="IPR007527">
    <property type="entry name" value="Znf_SWIM"/>
</dbReference>
<accession>A0A9N9JQU1</accession>
<name>A0A9N9JQU1_9GLOM</name>
<evidence type="ECO:0000256" key="1">
    <source>
        <dbReference type="PROSITE-ProRule" id="PRU00325"/>
    </source>
</evidence>
<keyword evidence="1" id="KW-0862">Zinc</keyword>
<dbReference type="AlphaFoldDB" id="A0A9N9JQU1"/>